<organism evidence="8 9">
    <name type="scientific">Populus alba x Populus x berolinensis</name>
    <dbReference type="NCBI Taxonomy" id="444605"/>
    <lineage>
        <taxon>Eukaryota</taxon>
        <taxon>Viridiplantae</taxon>
        <taxon>Streptophyta</taxon>
        <taxon>Embryophyta</taxon>
        <taxon>Tracheophyta</taxon>
        <taxon>Spermatophyta</taxon>
        <taxon>Magnoliopsida</taxon>
        <taxon>eudicotyledons</taxon>
        <taxon>Gunneridae</taxon>
        <taxon>Pentapetalae</taxon>
        <taxon>rosids</taxon>
        <taxon>fabids</taxon>
        <taxon>Malpighiales</taxon>
        <taxon>Salicaceae</taxon>
        <taxon>Saliceae</taxon>
        <taxon>Populus</taxon>
    </lineage>
</organism>
<proteinExistence type="inferred from homology"/>
<feature type="transmembrane region" description="Helical" evidence="6">
    <location>
        <begin position="194"/>
        <end position="213"/>
    </location>
</feature>
<sequence>MARSNVKPSYEDFEPYCKWRIEEGQYTLELINNSHHLRPPLSKNNLGENQRSLQMEIKNEETCKVYYDDFEPFCRWKNDEQRILEIHLRGFKKQHLRVQVQEPDIVKITGERPTDCTLRSRFRKEIKIPKNLKTDEIRAKLCGDILQIILPKQTTAFPAKPCCTESTTRSECMPSNYLICIESSSATLKMNTKFALQVAGVLAVVVAFGAYAYKCCHSGHVEG</sequence>
<keyword evidence="3" id="KW-0611">Plant defense</keyword>
<dbReference type="InterPro" id="IPR002068">
    <property type="entry name" value="A-crystallin/Hsp20_dom"/>
</dbReference>
<dbReference type="GO" id="GO:0005886">
    <property type="term" value="C:plasma membrane"/>
    <property type="evidence" value="ECO:0007669"/>
    <property type="project" value="UniProtKB-SubCell"/>
</dbReference>
<dbReference type="Pfam" id="PF00011">
    <property type="entry name" value="HSP20"/>
    <property type="match status" value="1"/>
</dbReference>
<evidence type="ECO:0000256" key="6">
    <source>
        <dbReference type="SAM" id="Phobius"/>
    </source>
</evidence>
<dbReference type="PANTHER" id="PTHR43670:SF118">
    <property type="entry name" value="HSP20_ALPHA CRYSTALLIN FAMILY PROTEIN"/>
    <property type="match status" value="1"/>
</dbReference>
<protein>
    <recommendedName>
        <fullName evidence="7">SHSP domain-containing protein</fullName>
    </recommendedName>
</protein>
<dbReference type="Gene3D" id="2.60.40.790">
    <property type="match status" value="1"/>
</dbReference>
<evidence type="ECO:0000256" key="5">
    <source>
        <dbReference type="RuleBase" id="RU003616"/>
    </source>
</evidence>
<accession>A0AAD6LXG4</accession>
<dbReference type="CDD" id="cd06464">
    <property type="entry name" value="ACD_sHsps-like"/>
    <property type="match status" value="1"/>
</dbReference>
<evidence type="ECO:0000313" key="9">
    <source>
        <dbReference type="Proteomes" id="UP001164929"/>
    </source>
</evidence>
<dbReference type="PANTHER" id="PTHR43670">
    <property type="entry name" value="HEAT SHOCK PROTEIN 26"/>
    <property type="match status" value="1"/>
</dbReference>
<evidence type="ECO:0000259" key="7">
    <source>
        <dbReference type="PROSITE" id="PS01031"/>
    </source>
</evidence>
<name>A0AAD6LXG4_9ROSI</name>
<dbReference type="Proteomes" id="UP001164929">
    <property type="component" value="Chromosome 13"/>
</dbReference>
<evidence type="ECO:0000256" key="2">
    <source>
        <dbReference type="ARBA" id="ARBA00022475"/>
    </source>
</evidence>
<keyword evidence="6" id="KW-1133">Transmembrane helix</keyword>
<dbReference type="EMBL" id="JAQIZT010000013">
    <property type="protein sequence ID" value="KAJ6974881.1"/>
    <property type="molecule type" value="Genomic_DNA"/>
</dbReference>
<evidence type="ECO:0000256" key="1">
    <source>
        <dbReference type="ARBA" id="ARBA00004162"/>
    </source>
</evidence>
<evidence type="ECO:0000313" key="8">
    <source>
        <dbReference type="EMBL" id="KAJ6974881.1"/>
    </source>
</evidence>
<keyword evidence="6" id="KW-0812">Transmembrane</keyword>
<reference evidence="8" key="1">
    <citation type="journal article" date="2023" name="Mol. Ecol. Resour.">
        <title>Chromosome-level genome assembly of a triploid poplar Populus alba 'Berolinensis'.</title>
        <authorList>
            <person name="Chen S."/>
            <person name="Yu Y."/>
            <person name="Wang X."/>
            <person name="Wang S."/>
            <person name="Zhang T."/>
            <person name="Zhou Y."/>
            <person name="He R."/>
            <person name="Meng N."/>
            <person name="Wang Y."/>
            <person name="Liu W."/>
            <person name="Liu Z."/>
            <person name="Liu J."/>
            <person name="Guo Q."/>
            <person name="Huang H."/>
            <person name="Sederoff R.R."/>
            <person name="Wang G."/>
            <person name="Qu G."/>
            <person name="Chen S."/>
        </authorList>
    </citation>
    <scope>NUCLEOTIDE SEQUENCE</scope>
    <source>
        <strain evidence="8">SC-2020</strain>
    </source>
</reference>
<comment type="similarity">
    <text evidence="4 5">Belongs to the small heat shock protein (HSP20) family.</text>
</comment>
<dbReference type="GO" id="GO:0034605">
    <property type="term" value="P:cellular response to heat"/>
    <property type="evidence" value="ECO:0007669"/>
    <property type="project" value="TreeGrafter"/>
</dbReference>
<dbReference type="PROSITE" id="PS01031">
    <property type="entry name" value="SHSP"/>
    <property type="match status" value="1"/>
</dbReference>
<dbReference type="AlphaFoldDB" id="A0AAD6LXG4"/>
<keyword evidence="9" id="KW-1185">Reference proteome</keyword>
<dbReference type="GO" id="GO:0006952">
    <property type="term" value="P:defense response"/>
    <property type="evidence" value="ECO:0007669"/>
    <property type="project" value="UniProtKB-KW"/>
</dbReference>
<dbReference type="InterPro" id="IPR008978">
    <property type="entry name" value="HSP20-like_chaperone"/>
</dbReference>
<comment type="caution">
    <text evidence="8">The sequence shown here is derived from an EMBL/GenBank/DDBJ whole genome shotgun (WGS) entry which is preliminary data.</text>
</comment>
<dbReference type="SUPFAM" id="SSF49764">
    <property type="entry name" value="HSP20-like chaperones"/>
    <property type="match status" value="1"/>
</dbReference>
<evidence type="ECO:0000256" key="4">
    <source>
        <dbReference type="PROSITE-ProRule" id="PRU00285"/>
    </source>
</evidence>
<evidence type="ECO:0000256" key="3">
    <source>
        <dbReference type="ARBA" id="ARBA00022821"/>
    </source>
</evidence>
<gene>
    <name evidence="8" type="ORF">NC653_030886</name>
</gene>
<keyword evidence="2" id="KW-1003">Cell membrane</keyword>
<comment type="subcellular location">
    <subcellularLocation>
        <location evidence="1">Cell membrane</location>
        <topology evidence="1">Single-pass membrane protein</topology>
    </subcellularLocation>
</comment>
<keyword evidence="6" id="KW-0472">Membrane</keyword>
<feature type="domain" description="SHSP" evidence="7">
    <location>
        <begin position="64"/>
        <end position="167"/>
    </location>
</feature>